<dbReference type="InterPro" id="IPR023211">
    <property type="entry name" value="DNA_pol_palm_dom_sf"/>
</dbReference>
<keyword evidence="5 7" id="KW-0238">DNA-binding</keyword>
<keyword evidence="4 7" id="KW-0239">DNA-directed DNA polymerase</keyword>
<dbReference type="Pfam" id="PF03104">
    <property type="entry name" value="DNA_pol_B_exo1"/>
    <property type="match status" value="1"/>
</dbReference>
<organism evidence="11 12">
    <name type="scientific">Pseudaeromonas paramecii</name>
    <dbReference type="NCBI Taxonomy" id="2138166"/>
    <lineage>
        <taxon>Bacteria</taxon>
        <taxon>Pseudomonadati</taxon>
        <taxon>Pseudomonadota</taxon>
        <taxon>Gammaproteobacteria</taxon>
        <taxon>Aeromonadales</taxon>
        <taxon>Aeromonadaceae</taxon>
        <taxon>Pseudaeromonas</taxon>
    </lineage>
</organism>
<dbReference type="Gene3D" id="3.30.70.2250">
    <property type="match status" value="1"/>
</dbReference>
<dbReference type="Proteomes" id="UP001501321">
    <property type="component" value="Unassembled WGS sequence"/>
</dbReference>
<dbReference type="SUPFAM" id="SSF53098">
    <property type="entry name" value="Ribonuclease H-like"/>
    <property type="match status" value="1"/>
</dbReference>
<dbReference type="NCBIfam" id="NF004421">
    <property type="entry name" value="PRK05762.1-2"/>
    <property type="match status" value="1"/>
</dbReference>
<dbReference type="PANTHER" id="PTHR10322:SF23">
    <property type="entry name" value="DNA POLYMERASE DELTA CATALYTIC SUBUNIT"/>
    <property type="match status" value="1"/>
</dbReference>
<dbReference type="InterPro" id="IPR036397">
    <property type="entry name" value="RNaseH_sf"/>
</dbReference>
<dbReference type="Gene3D" id="2.40.50.590">
    <property type="match status" value="1"/>
</dbReference>
<keyword evidence="2 7" id="KW-0808">Transferase</keyword>
<evidence type="ECO:0000256" key="3">
    <source>
        <dbReference type="ARBA" id="ARBA00022695"/>
    </source>
</evidence>
<dbReference type="SMART" id="SM00486">
    <property type="entry name" value="POLBc"/>
    <property type="match status" value="1"/>
</dbReference>
<dbReference type="EC" id="2.7.7.7" evidence="7"/>
<evidence type="ECO:0000256" key="7">
    <source>
        <dbReference type="RuleBase" id="RU000442"/>
    </source>
</evidence>
<dbReference type="InterPro" id="IPR006133">
    <property type="entry name" value="DNA-dir_DNA_pol_B_exonuc"/>
</dbReference>
<evidence type="ECO:0000256" key="5">
    <source>
        <dbReference type="ARBA" id="ARBA00023125"/>
    </source>
</evidence>
<evidence type="ECO:0000259" key="9">
    <source>
        <dbReference type="Pfam" id="PF03104"/>
    </source>
</evidence>
<feature type="domain" description="DNA-directed DNA polymerase family B multifunctional" evidence="8">
    <location>
        <begin position="387"/>
        <end position="771"/>
    </location>
</feature>
<dbReference type="InterPro" id="IPR055208">
    <property type="entry name" value="PolB_insertion"/>
</dbReference>
<dbReference type="InterPro" id="IPR017964">
    <property type="entry name" value="DNA-dir_DNA_pol_B_CS"/>
</dbReference>
<proteinExistence type="inferred from homology"/>
<dbReference type="InterPro" id="IPR006134">
    <property type="entry name" value="DNA-dir_DNA_pol_B_multi_dom"/>
</dbReference>
<dbReference type="InterPro" id="IPR006172">
    <property type="entry name" value="DNA-dir_DNA_pol_B"/>
</dbReference>
<keyword evidence="3 7" id="KW-0548">Nucleotidyltransferase</keyword>
<dbReference type="InterPro" id="IPR043502">
    <property type="entry name" value="DNA/RNA_pol_sf"/>
</dbReference>
<gene>
    <name evidence="11" type="ORF">GCM10023095_15880</name>
</gene>
<dbReference type="InterPro" id="IPR050240">
    <property type="entry name" value="DNA_pol_type-B"/>
</dbReference>
<comment type="catalytic activity">
    <reaction evidence="6 7">
        <text>DNA(n) + a 2'-deoxyribonucleoside 5'-triphosphate = DNA(n+1) + diphosphate</text>
        <dbReference type="Rhea" id="RHEA:22508"/>
        <dbReference type="Rhea" id="RHEA-COMP:17339"/>
        <dbReference type="Rhea" id="RHEA-COMP:17340"/>
        <dbReference type="ChEBI" id="CHEBI:33019"/>
        <dbReference type="ChEBI" id="CHEBI:61560"/>
        <dbReference type="ChEBI" id="CHEBI:173112"/>
        <dbReference type="EC" id="2.7.7.7"/>
    </reaction>
</comment>
<keyword evidence="12" id="KW-1185">Reference proteome</keyword>
<dbReference type="SUPFAM" id="SSF56672">
    <property type="entry name" value="DNA/RNA polymerases"/>
    <property type="match status" value="1"/>
</dbReference>
<dbReference type="InterPro" id="IPR012337">
    <property type="entry name" value="RNaseH-like_sf"/>
</dbReference>
<reference evidence="12" key="1">
    <citation type="journal article" date="2019" name="Int. J. Syst. Evol. Microbiol.">
        <title>The Global Catalogue of Microorganisms (GCM) 10K type strain sequencing project: providing services to taxonomists for standard genome sequencing and annotation.</title>
        <authorList>
            <consortium name="The Broad Institute Genomics Platform"/>
            <consortium name="The Broad Institute Genome Sequencing Center for Infectious Disease"/>
            <person name="Wu L."/>
            <person name="Ma J."/>
        </authorList>
    </citation>
    <scope>NUCLEOTIDE SEQUENCE [LARGE SCALE GENOMIC DNA]</scope>
    <source>
        <strain evidence="12">JCM 32226</strain>
    </source>
</reference>
<evidence type="ECO:0000259" key="8">
    <source>
        <dbReference type="Pfam" id="PF00136"/>
    </source>
</evidence>
<name>A0ABP8Q626_9GAMM</name>
<dbReference type="Gene3D" id="3.30.420.10">
    <property type="entry name" value="Ribonuclease H-like superfamily/Ribonuclease H"/>
    <property type="match status" value="1"/>
</dbReference>
<dbReference type="Gene3D" id="3.90.1600.10">
    <property type="entry name" value="Palm domain of DNA polymerase"/>
    <property type="match status" value="2"/>
</dbReference>
<dbReference type="PROSITE" id="PS00116">
    <property type="entry name" value="DNA_POLYMERASE_B"/>
    <property type="match status" value="1"/>
</dbReference>
<feature type="domain" description="DNA polymerase II insertion" evidence="10">
    <location>
        <begin position="50"/>
        <end position="105"/>
    </location>
</feature>
<evidence type="ECO:0000313" key="11">
    <source>
        <dbReference type="EMBL" id="GAA4498106.1"/>
    </source>
</evidence>
<evidence type="ECO:0000259" key="10">
    <source>
        <dbReference type="Pfam" id="PF22587"/>
    </source>
</evidence>
<evidence type="ECO:0000256" key="1">
    <source>
        <dbReference type="ARBA" id="ARBA00005755"/>
    </source>
</evidence>
<evidence type="ECO:0000256" key="6">
    <source>
        <dbReference type="ARBA" id="ARBA00049244"/>
    </source>
</evidence>
<dbReference type="EMBL" id="BAABFC010000010">
    <property type="protein sequence ID" value="GAA4498106.1"/>
    <property type="molecule type" value="Genomic_DNA"/>
</dbReference>
<protein>
    <recommendedName>
        <fullName evidence="7">DNA polymerase</fullName>
        <ecNumber evidence="7">2.7.7.7</ecNumber>
    </recommendedName>
</protein>
<dbReference type="PANTHER" id="PTHR10322">
    <property type="entry name" value="DNA POLYMERASE CATALYTIC SUBUNIT"/>
    <property type="match status" value="1"/>
</dbReference>
<dbReference type="Gene3D" id="1.10.132.60">
    <property type="entry name" value="DNA polymerase family B, C-terminal domain"/>
    <property type="match status" value="1"/>
</dbReference>
<dbReference type="RefSeq" id="WP_345011795.1">
    <property type="nucleotide sequence ID" value="NZ_BAABFC010000010.1"/>
</dbReference>
<feature type="domain" description="DNA-directed DNA polymerase family B exonuclease" evidence="9">
    <location>
        <begin position="194"/>
        <end position="304"/>
    </location>
</feature>
<accession>A0ABP8Q626</accession>
<dbReference type="CDD" id="cd05537">
    <property type="entry name" value="POLBc_Pol_II"/>
    <property type="match status" value="1"/>
</dbReference>
<comment type="similarity">
    <text evidence="1 7">Belongs to the DNA polymerase type-B family.</text>
</comment>
<dbReference type="Pfam" id="PF00136">
    <property type="entry name" value="DNA_pol_B"/>
    <property type="match status" value="1"/>
</dbReference>
<keyword evidence="7" id="KW-0235">DNA replication</keyword>
<evidence type="ECO:0000313" key="12">
    <source>
        <dbReference type="Proteomes" id="UP001501321"/>
    </source>
</evidence>
<dbReference type="PRINTS" id="PR00106">
    <property type="entry name" value="DNAPOLB"/>
</dbReference>
<dbReference type="Pfam" id="PF22587">
    <property type="entry name" value="DNApolII_insertion"/>
    <property type="match status" value="1"/>
</dbReference>
<sequence>MTRQQPVDETGFLLTRQALDRQGRCELQFWVTTQAGPALLRVPDHEPLFFLPQAQQAQAEILLQVHGLAARFRPLALKSFAQQPVSACYLPSLSVEHRARTLLRQHGLALLEADVRPVDRYLMERFITAGVRFCGEASVHAGYREVRVTQLAPAEHAWQGRALSLDVECAPDGRLLCVGLCNQGWHTVIMVGAPRPSPADVKIEWVADERSLLLHLGACLRQQDPDLLLGWNLVNFDCRLLLRRLELHGLAADWGRAGQLARFWPSAEGKDTGTLLLPGRVAVDGIAALKSAGMHFDSYALEAVARQVLGEGKDLQGTAEHQREQAIVQWHQQDPVQLACYNLQDCRLVWELFDRLALLPFLQRRAQLSGLALERPGGSVAAFSHLYLPRLHRRGYVAPDRPQGPITPSPGGYVMDSVPGLYRHVLVLDFKSLYPSLIRTFAIDPLALVEGMLRQQDTIPGFLGARFAPEVAILPGLLAQLWQARDQAKAQQDAVLSQAIKLLMNSFYGVLGSPGCRFFDARLASSITLRGQWLMQQSRLWLQEQGYQVIYGDTDSIFVWLTPEQVSDPVAQGKALAAGINDYWRQRLVDEFGISSCLELQFERHYARFFMPTIRGQEQGSKKRYAGLVSSAQGDELIFKGLESIRSDWTELAKQFQQGLYWRVFHDEDVAAFVQQMVRQTRQGELDHWLVYHKKLRRPLAAYQLSQPPHVKAAIKLEAARQAAGLPPLYSRRGEIAYYQTLAGPEPVGHRQHAIDYQHYIDKQLRPVAEAILPWIGVSFEGLAGEQLSLF</sequence>
<dbReference type="InterPro" id="IPR042087">
    <property type="entry name" value="DNA_pol_B_thumb"/>
</dbReference>
<evidence type="ECO:0000256" key="2">
    <source>
        <dbReference type="ARBA" id="ARBA00022679"/>
    </source>
</evidence>
<comment type="caution">
    <text evidence="11">The sequence shown here is derived from an EMBL/GenBank/DDBJ whole genome shotgun (WGS) entry which is preliminary data.</text>
</comment>
<evidence type="ECO:0000256" key="4">
    <source>
        <dbReference type="ARBA" id="ARBA00022932"/>
    </source>
</evidence>